<organism evidence="2 3">
    <name type="scientific">Stephania cephalantha</name>
    <dbReference type="NCBI Taxonomy" id="152367"/>
    <lineage>
        <taxon>Eukaryota</taxon>
        <taxon>Viridiplantae</taxon>
        <taxon>Streptophyta</taxon>
        <taxon>Embryophyta</taxon>
        <taxon>Tracheophyta</taxon>
        <taxon>Spermatophyta</taxon>
        <taxon>Magnoliopsida</taxon>
        <taxon>Ranunculales</taxon>
        <taxon>Menispermaceae</taxon>
        <taxon>Menispermoideae</taxon>
        <taxon>Cissampelideae</taxon>
        <taxon>Stephania</taxon>
    </lineage>
</organism>
<comment type="caution">
    <text evidence="2">The sequence shown here is derived from an EMBL/GenBank/DDBJ whole genome shotgun (WGS) entry which is preliminary data.</text>
</comment>
<accession>A0AAP0DYQ6</accession>
<dbReference type="EMBL" id="JBBNAG010000013">
    <property type="protein sequence ID" value="KAK9083530.1"/>
    <property type="molecule type" value="Genomic_DNA"/>
</dbReference>
<evidence type="ECO:0000313" key="2">
    <source>
        <dbReference type="EMBL" id="KAK9083530.1"/>
    </source>
</evidence>
<dbReference type="Proteomes" id="UP001419268">
    <property type="component" value="Unassembled WGS sequence"/>
</dbReference>
<dbReference type="Pfam" id="PF03101">
    <property type="entry name" value="FAR1"/>
    <property type="match status" value="1"/>
</dbReference>
<reference evidence="2 3" key="1">
    <citation type="submission" date="2024-01" db="EMBL/GenBank/DDBJ databases">
        <title>Genome assemblies of Stephania.</title>
        <authorList>
            <person name="Yang L."/>
        </authorList>
    </citation>
    <scope>NUCLEOTIDE SEQUENCE [LARGE SCALE GENOMIC DNA]</scope>
    <source>
        <strain evidence="2">JXDWG</strain>
        <tissue evidence="2">Leaf</tissue>
    </source>
</reference>
<proteinExistence type="predicted"/>
<evidence type="ECO:0000313" key="3">
    <source>
        <dbReference type="Proteomes" id="UP001419268"/>
    </source>
</evidence>
<sequence length="203" mass="23676">MIGKLFQSVDETDSFYNIYSKMLGFSTWKKLKRKNSEGDITIRSWTCSNEGFREDKYMSLENKTREARAITRTGCEASFRIVKCKDSGMYKVKVMDYASLPHFYRKEDFGSSRHSSNGTINRFSLDHDFHQEMYQDIKEQTFGSKPLELIKQGSYHFDVPQVVLCMPDCLLGLGPLCDRVTGFWGCLASHHYLMRHRRYRTPG</sequence>
<dbReference type="AlphaFoldDB" id="A0AAP0DYQ6"/>
<evidence type="ECO:0000259" key="1">
    <source>
        <dbReference type="Pfam" id="PF03101"/>
    </source>
</evidence>
<feature type="domain" description="FAR1" evidence="1">
    <location>
        <begin position="14"/>
        <end position="93"/>
    </location>
</feature>
<gene>
    <name evidence="2" type="ORF">Scep_030001</name>
</gene>
<dbReference type="PANTHER" id="PTHR46226">
    <property type="entry name" value="CRAL-TRIO DOMAIN-CONTAINING PROTEIN"/>
    <property type="match status" value="1"/>
</dbReference>
<dbReference type="InterPro" id="IPR004330">
    <property type="entry name" value="FAR1_DNA_bnd_dom"/>
</dbReference>
<dbReference type="PANTHER" id="PTHR46226:SF6">
    <property type="entry name" value="SEC14P-LIKE PHOSPHATIDYLINOSITOL TRANSFER FAMILY PROTEIN"/>
    <property type="match status" value="1"/>
</dbReference>
<protein>
    <recommendedName>
        <fullName evidence="1">FAR1 domain-containing protein</fullName>
    </recommendedName>
</protein>
<name>A0AAP0DYQ6_9MAGN</name>
<keyword evidence="3" id="KW-1185">Reference proteome</keyword>